<evidence type="ECO:0000259" key="10">
    <source>
        <dbReference type="Pfam" id="PF01778"/>
    </source>
</evidence>
<dbReference type="InterPro" id="IPR044669">
    <property type="entry name" value="YneE/VCCN1/2-like"/>
</dbReference>
<feature type="transmembrane region" description="Helical" evidence="9">
    <location>
        <begin position="308"/>
        <end position="331"/>
    </location>
</feature>
<evidence type="ECO:0000313" key="12">
    <source>
        <dbReference type="Proteomes" id="UP000602905"/>
    </source>
</evidence>
<dbReference type="GO" id="GO:0005254">
    <property type="term" value="F:chloride channel activity"/>
    <property type="evidence" value="ECO:0007669"/>
    <property type="project" value="InterPro"/>
</dbReference>
<gene>
    <name evidence="11" type="ORF">RHS03_05633</name>
</gene>
<organism evidence="11 12">
    <name type="scientific">Rhizoctonia solani</name>
    <dbReference type="NCBI Taxonomy" id="456999"/>
    <lineage>
        <taxon>Eukaryota</taxon>
        <taxon>Fungi</taxon>
        <taxon>Dikarya</taxon>
        <taxon>Basidiomycota</taxon>
        <taxon>Agaricomycotina</taxon>
        <taxon>Agaricomycetes</taxon>
        <taxon>Cantharellales</taxon>
        <taxon>Ceratobasidiaceae</taxon>
        <taxon>Rhizoctonia</taxon>
    </lineage>
</organism>
<evidence type="ECO:0000256" key="8">
    <source>
        <dbReference type="SAM" id="MobiDB-lite"/>
    </source>
</evidence>
<feature type="compositionally biased region" description="Basic residues" evidence="8">
    <location>
        <begin position="202"/>
        <end position="214"/>
    </location>
</feature>
<keyword evidence="6" id="KW-0406">Ion transport</keyword>
<keyword evidence="3" id="KW-1003">Cell membrane</keyword>
<feature type="compositionally biased region" description="Acidic residues" evidence="8">
    <location>
        <begin position="126"/>
        <end position="146"/>
    </location>
</feature>
<dbReference type="PANTHER" id="PTHR33281:SF19">
    <property type="entry name" value="VOLTAGE-DEPENDENT ANION CHANNEL-FORMING PROTEIN YNEE"/>
    <property type="match status" value="1"/>
</dbReference>
<evidence type="ECO:0000256" key="2">
    <source>
        <dbReference type="ARBA" id="ARBA00022448"/>
    </source>
</evidence>
<evidence type="ECO:0000256" key="3">
    <source>
        <dbReference type="ARBA" id="ARBA00022475"/>
    </source>
</evidence>
<name>A0A8H7LTX5_9AGAM</name>
<dbReference type="Pfam" id="PF01778">
    <property type="entry name" value="Ribosomal_L28e"/>
    <property type="match status" value="1"/>
</dbReference>
<evidence type="ECO:0000256" key="4">
    <source>
        <dbReference type="ARBA" id="ARBA00022692"/>
    </source>
</evidence>
<feature type="transmembrane region" description="Helical" evidence="9">
    <location>
        <begin position="337"/>
        <end position="358"/>
    </location>
</feature>
<evidence type="ECO:0000313" key="11">
    <source>
        <dbReference type="EMBL" id="KAF8705342.1"/>
    </source>
</evidence>
<feature type="compositionally biased region" description="Acidic residues" evidence="8">
    <location>
        <begin position="154"/>
        <end position="197"/>
    </location>
</feature>
<dbReference type="GO" id="GO:0005886">
    <property type="term" value="C:plasma membrane"/>
    <property type="evidence" value="ECO:0007669"/>
    <property type="project" value="UniProtKB-SubCell"/>
</dbReference>
<proteinExistence type="predicted"/>
<dbReference type="OrthoDB" id="1368at2759"/>
<dbReference type="PANTHER" id="PTHR33281">
    <property type="entry name" value="UPF0187 PROTEIN YNEE"/>
    <property type="match status" value="1"/>
</dbReference>
<protein>
    <submittedName>
        <fullName evidence="11">Bestrophin, RFP-TM, chloride channel</fullName>
    </submittedName>
</protein>
<reference evidence="11" key="1">
    <citation type="submission" date="2020-09" db="EMBL/GenBank/DDBJ databases">
        <title>Comparative genome analyses of four rice-infecting Rhizoctonia solani isolates reveal extensive enrichment of homogalacturonan modification genes.</title>
        <authorList>
            <person name="Lee D.-Y."/>
            <person name="Jeon J."/>
            <person name="Kim K.-T."/>
            <person name="Cheong K."/>
            <person name="Song H."/>
            <person name="Choi G."/>
            <person name="Ko J."/>
            <person name="Opiyo S.O."/>
            <person name="Zuo S."/>
            <person name="Madhav S."/>
            <person name="Lee Y.-H."/>
            <person name="Wang G.-L."/>
        </authorList>
    </citation>
    <scope>NUCLEOTIDE SEQUENCE</scope>
    <source>
        <strain evidence="11">AG1-IA WGL</strain>
    </source>
</reference>
<comment type="subcellular location">
    <subcellularLocation>
        <location evidence="1">Cell membrane</location>
        <topology evidence="1">Multi-pass membrane protein</topology>
    </subcellularLocation>
</comment>
<sequence length="766" mass="86931">MWEKIRLSNNYTKALEQIDQELIYWPNFTIHKCKQRVTKITQYLIKMRKLKLHAQPKLIGIKKKLERREATREAKALAAAHLERSIEKELIERLKSKAYGDAPLNVNEEVWRQVLEGEKGKNKLEMEDDETDEDDEEEEEEEEEEGLGDREYVSDDSVDEFGDLSDLEDLEEAEDDESEEDEEQGDEEEEDGDESDDEPKSSKKRPSALGKRKAGPSSRPDPKRKKGRGGARVEVEYEDTVPLTKEMIASWHASIAPDRHSKYKLPFPPTHAVITCSLQSSITALDAMPGASSYSASFMYFLKRSRGIIVYQIWPELTFFTAVAVMVYTISEFTSTTLAFSNALLTVLGTVLGLVISFRTTSAYDRYWEGRKLWTTISLASRNLANLIWIHVPTDRSAKSKTPLPKDAHLKHYLRGETGVYYEDVYPLIAFLPQYANSEHLPLWSDYTNSHGHHVPLKTEGDLEAGNGVGANGKKLYQKKKRSDGFNPEGALPTVSPDHIQLAPARLAPKLGFFDFVPVLLPLKALYKFFKRIASKLDDEEDASRSSWTGRRTGRPAVVESVVPLEIVLYLSSYFNFLLTEGLLQSAAATSFNNNLHFLQDASVQLRRVATTPIPFAYQAHLRMAIWLYLFFLPFQVYTQLGWIVIPATTFASFLYLGFLEIGAEIENPFMYDENDLDIDSYCLSIAREIAEITAHDPVPPAAYIFSPANQPFAPADRRTASDLTTDMEHEYYNEGTGMQNLHTTLVKGWRAVNEMTRDNKKRVAA</sequence>
<dbReference type="AlphaFoldDB" id="A0A8H7LTX5"/>
<keyword evidence="5 9" id="KW-1133">Transmembrane helix</keyword>
<evidence type="ECO:0000256" key="1">
    <source>
        <dbReference type="ARBA" id="ARBA00004651"/>
    </source>
</evidence>
<dbReference type="Pfam" id="PF04874">
    <property type="entry name" value="Mak16"/>
    <property type="match status" value="1"/>
</dbReference>
<keyword evidence="4 9" id="KW-0812">Transmembrane</keyword>
<keyword evidence="2" id="KW-0813">Transport</keyword>
<feature type="non-terminal residue" evidence="11">
    <location>
        <position position="1"/>
    </location>
</feature>
<dbReference type="EMBL" id="JACYCD010000053">
    <property type="protein sequence ID" value="KAF8705342.1"/>
    <property type="molecule type" value="Genomic_DNA"/>
</dbReference>
<comment type="caution">
    <text evidence="11">The sequence shown here is derived from an EMBL/GenBank/DDBJ whole genome shotgun (WGS) entry which is preliminary data.</text>
</comment>
<accession>A0A8H7LTX5</accession>
<dbReference type="InterPro" id="IPR029004">
    <property type="entry name" value="Ribosomal_eL28/Mak16"/>
</dbReference>
<evidence type="ECO:0000256" key="7">
    <source>
        <dbReference type="ARBA" id="ARBA00023136"/>
    </source>
</evidence>
<feature type="domain" description="Ribosomal eL28/Mak16" evidence="10">
    <location>
        <begin position="1"/>
        <end position="43"/>
    </location>
</feature>
<dbReference type="InterPro" id="IPR006958">
    <property type="entry name" value="Mak16"/>
</dbReference>
<dbReference type="Proteomes" id="UP000602905">
    <property type="component" value="Unassembled WGS sequence"/>
</dbReference>
<keyword evidence="7 9" id="KW-0472">Membrane</keyword>
<feature type="region of interest" description="Disordered" evidence="8">
    <location>
        <begin position="120"/>
        <end position="233"/>
    </location>
</feature>
<dbReference type="Pfam" id="PF25539">
    <property type="entry name" value="Bestrophin_2"/>
    <property type="match status" value="2"/>
</dbReference>
<evidence type="ECO:0000256" key="6">
    <source>
        <dbReference type="ARBA" id="ARBA00023065"/>
    </source>
</evidence>
<evidence type="ECO:0000256" key="5">
    <source>
        <dbReference type="ARBA" id="ARBA00022989"/>
    </source>
</evidence>
<evidence type="ECO:0000256" key="9">
    <source>
        <dbReference type="SAM" id="Phobius"/>
    </source>
</evidence>